<dbReference type="AlphaFoldDB" id="A0A9W7DBM2"/>
<proteinExistence type="predicted"/>
<keyword evidence="4" id="KW-1185">Reference proteome</keyword>
<sequence>MLRCLSCFSRREAQGDDVEDNRMTASLRPSGVLALGHHDKKQPAFEDAYDVLYQLGEGKTGQVFVAKRKRPHYRSRAKTLAEEQQREREERECAEEVAVKFVRQEYLSTPNRVEALQAELAILARVKHPGILLLRQVFEDEDKFAIVTDKATGGEVMDAICRPGAPRVRECDVADIVRQLLSVLAYLHLNGITHRDVKVENILCKTQDLKDGVLLIDFGLAHMGTVGGTEMSGMNGTPHYMAPEMFHKNGYYGWAIDLWSLGVVTYVMLFGRFPFDARFLSQVEDKIVKGEFEFPAELESKVSHQAKKFIEYLLVLNPRERPPAAMALQHPWLQPDSSAADPFTDDHVAALAKFSEGKKTFVPPPSKLHAPSQPAPPQGYVIYEE</sequence>
<dbReference type="PANTHER" id="PTHR24347">
    <property type="entry name" value="SERINE/THREONINE-PROTEIN KINASE"/>
    <property type="match status" value="1"/>
</dbReference>
<dbReference type="InterPro" id="IPR008271">
    <property type="entry name" value="Ser/Thr_kinase_AS"/>
</dbReference>
<dbReference type="OrthoDB" id="40902at2759"/>
<evidence type="ECO:0000313" key="4">
    <source>
        <dbReference type="Proteomes" id="UP001165121"/>
    </source>
</evidence>
<dbReference type="EMBL" id="BSXT01018955">
    <property type="protein sequence ID" value="GMG16767.1"/>
    <property type="molecule type" value="Genomic_DNA"/>
</dbReference>
<dbReference type="SUPFAM" id="SSF56112">
    <property type="entry name" value="Protein kinase-like (PK-like)"/>
    <property type="match status" value="1"/>
</dbReference>
<evidence type="ECO:0000313" key="3">
    <source>
        <dbReference type="EMBL" id="GMG16767.1"/>
    </source>
</evidence>
<evidence type="ECO:0000256" key="1">
    <source>
        <dbReference type="SAM" id="MobiDB-lite"/>
    </source>
</evidence>
<comment type="caution">
    <text evidence="3">The sequence shown here is derived from an EMBL/GenBank/DDBJ whole genome shotgun (WGS) entry which is preliminary data.</text>
</comment>
<protein>
    <submittedName>
        <fullName evidence="3">Unnamed protein product</fullName>
    </submittedName>
</protein>
<reference evidence="3" key="1">
    <citation type="submission" date="2023-04" db="EMBL/GenBank/DDBJ databases">
        <title>Phytophthora fragariaefolia NBRC 109709.</title>
        <authorList>
            <person name="Ichikawa N."/>
            <person name="Sato H."/>
            <person name="Tonouchi N."/>
        </authorList>
    </citation>
    <scope>NUCLEOTIDE SEQUENCE</scope>
    <source>
        <strain evidence="3">NBRC 109709</strain>
    </source>
</reference>
<evidence type="ECO:0000259" key="2">
    <source>
        <dbReference type="PROSITE" id="PS50011"/>
    </source>
</evidence>
<gene>
    <name evidence="3" type="ORF">Pfra01_002988500</name>
</gene>
<dbReference type="Gene3D" id="1.10.510.10">
    <property type="entry name" value="Transferase(Phosphotransferase) domain 1"/>
    <property type="match status" value="1"/>
</dbReference>
<dbReference type="SMART" id="SM00220">
    <property type="entry name" value="S_TKc"/>
    <property type="match status" value="1"/>
</dbReference>
<dbReference type="GO" id="GO:0005524">
    <property type="term" value="F:ATP binding"/>
    <property type="evidence" value="ECO:0007669"/>
    <property type="project" value="InterPro"/>
</dbReference>
<dbReference type="InterPro" id="IPR011009">
    <property type="entry name" value="Kinase-like_dom_sf"/>
</dbReference>
<feature type="region of interest" description="Disordered" evidence="1">
    <location>
        <begin position="361"/>
        <end position="385"/>
    </location>
</feature>
<organism evidence="3 4">
    <name type="scientific">Phytophthora fragariaefolia</name>
    <dbReference type="NCBI Taxonomy" id="1490495"/>
    <lineage>
        <taxon>Eukaryota</taxon>
        <taxon>Sar</taxon>
        <taxon>Stramenopiles</taxon>
        <taxon>Oomycota</taxon>
        <taxon>Peronosporomycetes</taxon>
        <taxon>Peronosporales</taxon>
        <taxon>Peronosporaceae</taxon>
        <taxon>Phytophthora</taxon>
    </lineage>
</organism>
<dbReference type="Proteomes" id="UP001165121">
    <property type="component" value="Unassembled WGS sequence"/>
</dbReference>
<dbReference type="PROSITE" id="PS50011">
    <property type="entry name" value="PROTEIN_KINASE_DOM"/>
    <property type="match status" value="1"/>
</dbReference>
<name>A0A9W7DBM2_9STRA</name>
<dbReference type="GO" id="GO:0004672">
    <property type="term" value="F:protein kinase activity"/>
    <property type="evidence" value="ECO:0007669"/>
    <property type="project" value="InterPro"/>
</dbReference>
<feature type="domain" description="Protein kinase" evidence="2">
    <location>
        <begin position="49"/>
        <end position="333"/>
    </location>
</feature>
<dbReference type="InterPro" id="IPR000719">
    <property type="entry name" value="Prot_kinase_dom"/>
</dbReference>
<accession>A0A9W7DBM2</accession>
<dbReference type="Pfam" id="PF00069">
    <property type="entry name" value="Pkinase"/>
    <property type="match status" value="1"/>
</dbReference>
<dbReference type="PROSITE" id="PS00108">
    <property type="entry name" value="PROTEIN_KINASE_ST"/>
    <property type="match status" value="1"/>
</dbReference>